<dbReference type="AlphaFoldDB" id="A0A0N4UTC6"/>
<evidence type="ECO:0000259" key="1">
    <source>
        <dbReference type="Pfam" id="PF25096"/>
    </source>
</evidence>
<dbReference type="Proteomes" id="UP000274131">
    <property type="component" value="Unassembled WGS sequence"/>
</dbReference>
<sequence length="136" mass="15794">MTCLSDNDKDIASCSLLLKQDIKDEEEETLTSSEVCVGQDSKNHNVSYIDEQYCHLYCTGASNAYLIAKRPTNNNKCTKFFSYKIVQRNTEWYLWRSSKCLRTELQFDIACQFNYPQNSGKSIKDLISKKYTKDQI</sequence>
<dbReference type="WBParaSite" id="EVEC_0000050501-mRNA-1">
    <property type="protein sequence ID" value="EVEC_0000050501-mRNA-1"/>
    <property type="gene ID" value="EVEC_0000050501"/>
</dbReference>
<reference evidence="4" key="1">
    <citation type="submission" date="2017-02" db="UniProtKB">
        <authorList>
            <consortium name="WormBaseParasite"/>
        </authorList>
    </citation>
    <scope>IDENTIFICATION</scope>
</reference>
<evidence type="ECO:0000313" key="4">
    <source>
        <dbReference type="WBParaSite" id="EVEC_0000050501-mRNA-1"/>
    </source>
</evidence>
<proteinExistence type="predicted"/>
<dbReference type="PANTHER" id="PTHR34493">
    <property type="entry name" value="PROTEIN CBG13422-RELATED"/>
    <property type="match status" value="1"/>
</dbReference>
<organism evidence="4">
    <name type="scientific">Enterobius vermicularis</name>
    <name type="common">Human pinworm</name>
    <dbReference type="NCBI Taxonomy" id="51028"/>
    <lineage>
        <taxon>Eukaryota</taxon>
        <taxon>Metazoa</taxon>
        <taxon>Ecdysozoa</taxon>
        <taxon>Nematoda</taxon>
        <taxon>Chromadorea</taxon>
        <taxon>Rhabditida</taxon>
        <taxon>Spirurina</taxon>
        <taxon>Oxyuridomorpha</taxon>
        <taxon>Oxyuroidea</taxon>
        <taxon>Oxyuridae</taxon>
        <taxon>Enterobius</taxon>
    </lineage>
</organism>
<reference evidence="2 3" key="2">
    <citation type="submission" date="2018-10" db="EMBL/GenBank/DDBJ databases">
        <authorList>
            <consortium name="Pathogen Informatics"/>
        </authorList>
    </citation>
    <scope>NUCLEOTIDE SEQUENCE [LARGE SCALE GENOMIC DNA]</scope>
</reference>
<evidence type="ECO:0000313" key="3">
    <source>
        <dbReference type="Proteomes" id="UP000274131"/>
    </source>
</evidence>
<gene>
    <name evidence="2" type="ORF">EVEC_LOCUS341</name>
</gene>
<dbReference type="OrthoDB" id="5849460at2759"/>
<dbReference type="Pfam" id="PF25096">
    <property type="entry name" value="DUF7808"/>
    <property type="match status" value="1"/>
</dbReference>
<dbReference type="InterPro" id="IPR056710">
    <property type="entry name" value="DUF7808"/>
</dbReference>
<protein>
    <recommendedName>
        <fullName evidence="1">DUF7808 domain-containing protein</fullName>
    </recommendedName>
</protein>
<feature type="domain" description="DUF7808" evidence="1">
    <location>
        <begin position="6"/>
        <end position="128"/>
    </location>
</feature>
<dbReference type="STRING" id="51028.A0A0N4UTC6"/>
<accession>A0A0N4UTC6</accession>
<keyword evidence="3" id="KW-1185">Reference proteome</keyword>
<name>A0A0N4UTC6_ENTVE</name>
<evidence type="ECO:0000313" key="2">
    <source>
        <dbReference type="EMBL" id="VDD85198.1"/>
    </source>
</evidence>
<dbReference type="EMBL" id="UXUI01000344">
    <property type="protein sequence ID" value="VDD85198.1"/>
    <property type="molecule type" value="Genomic_DNA"/>
</dbReference>